<dbReference type="InterPro" id="IPR007730">
    <property type="entry name" value="SPOR-like_dom"/>
</dbReference>
<evidence type="ECO:0000256" key="1">
    <source>
        <dbReference type="SAM" id="MobiDB-lite"/>
    </source>
</evidence>
<feature type="domain" description="SPOR" evidence="2">
    <location>
        <begin position="914"/>
        <end position="997"/>
    </location>
</feature>
<accession>A0ABV2HAN9</accession>
<dbReference type="SUPFAM" id="SSF110997">
    <property type="entry name" value="Sporulation related repeat"/>
    <property type="match status" value="1"/>
</dbReference>
<name>A0ABV2HAN9_9HYPH</name>
<feature type="region of interest" description="Disordered" evidence="1">
    <location>
        <begin position="544"/>
        <end position="565"/>
    </location>
</feature>
<gene>
    <name evidence="3" type="ORF">ABID21_003617</name>
</gene>
<dbReference type="InterPro" id="IPR036680">
    <property type="entry name" value="SPOR-like_sf"/>
</dbReference>
<dbReference type="EMBL" id="JBEPLJ010000014">
    <property type="protein sequence ID" value="MET3587492.1"/>
    <property type="molecule type" value="Genomic_DNA"/>
</dbReference>
<dbReference type="RefSeq" id="WP_247245226.1">
    <property type="nucleotide sequence ID" value="NZ_JALJRA010000014.1"/>
</dbReference>
<evidence type="ECO:0000313" key="4">
    <source>
        <dbReference type="Proteomes" id="UP001549031"/>
    </source>
</evidence>
<sequence>MADDNLARNRDDAPDFFADGDPLAELARIVGYDERLVPKPPAAERREPAFNLEDELLQEFERYEAPRPHQSEHDALVVADLTPEPHEPALQAPVDAPEVSAYAEEPIFADETFFPSSPRVDEQPTFMVDPAEVQVAQAVELEVSVSEDLAQWAPEPDLADAEVGSVTSFEQEDVAPAEEFAPAADAAPSLDLSDELELAIGSGEAPTFGAAPRGDRKPIYTPGFRMPLANFHPVNEEPRAAQPRQEPPARVEPELAAPVVDVAPVVSPLDVATPAEAIEPTTELEAASPIDQSWEESASLELADADLDAPTAGRVEPARPMISEPRFDLPSKLKEEPFDSGVSRLPSKLAVKPAAPVEPVLDDDFDLAMDDLELDLTDILADDDLASFAEPAPAPAAVVERAPAPVAAAPAPAAPTRVTASWSPIARVVPTPAVAPAPLVALAPAPVAAPAQPQTVFAASPSAPRQAERAAAEVAADQGSSLAFDPALIAETDEQPEPVVDLDVPELHVEDQEPVPEFRTDYDYDIDAELASLLQPAVAEAADQSETVEKAAPEQFQQQSAPLAAHPSADLDLDDFERALEEDFRRSLTAPLPPQAEYEQAAGRSFAGFTEGSRRSIAAFAVPLAVAGVVVAGGSIAYALFGGENSSVGSSGEPIVIAADTDPVKVLPKDPGGKTVPNQDKAVYDRVAGQVPEAPKQEALISTSEEPVDVVQKTLMTDQLPLEGEETADAADAMSGEAYREDRLMPDSEQTATPAGSTQQPVAIMPRRVKTMIVRPDGTLVEQEVAAAPAPNLPEAMPTGAQKVPAASVKSVELASIPDAQPTAAPEAPVGIVPVSADASATVSDTIAGLDGAEPEAVDEQPAVAAPVPTARPAQQPANVVASVSDQGNLQVAPAAPVAAPAAAAPVAQTQVASVSPGDYVIQIASLPTAADAEKSYKNLSAKFASVIGGRGVDIREAEIAGKGTFYRVRIPAGSKADAVALCEKYRAAGGSCLVAK</sequence>
<dbReference type="Gene3D" id="3.30.70.1070">
    <property type="entry name" value="Sporulation related repeat"/>
    <property type="match status" value="1"/>
</dbReference>
<keyword evidence="4" id="KW-1185">Reference proteome</keyword>
<comment type="caution">
    <text evidence="3">The sequence shown here is derived from an EMBL/GenBank/DDBJ whole genome shotgun (WGS) entry which is preliminary data.</text>
</comment>
<reference evidence="3 4" key="1">
    <citation type="submission" date="2024-06" db="EMBL/GenBank/DDBJ databases">
        <title>Genomic Encyclopedia of Type Strains, Phase IV (KMG-IV): sequencing the most valuable type-strain genomes for metagenomic binning, comparative biology and taxonomic classification.</title>
        <authorList>
            <person name="Goeker M."/>
        </authorList>
    </citation>
    <scope>NUCLEOTIDE SEQUENCE [LARGE SCALE GENOMIC DNA]</scope>
    <source>
        <strain evidence="3 4">DSM 105042</strain>
    </source>
</reference>
<proteinExistence type="predicted"/>
<evidence type="ECO:0000313" key="3">
    <source>
        <dbReference type="EMBL" id="MET3587492.1"/>
    </source>
</evidence>
<evidence type="ECO:0000259" key="2">
    <source>
        <dbReference type="PROSITE" id="PS51724"/>
    </source>
</evidence>
<protein>
    <recommendedName>
        <fullName evidence="2">SPOR domain-containing protein</fullName>
    </recommendedName>
</protein>
<dbReference type="Proteomes" id="UP001549031">
    <property type="component" value="Unassembled WGS sequence"/>
</dbReference>
<dbReference type="Pfam" id="PF05036">
    <property type="entry name" value="SPOR"/>
    <property type="match status" value="1"/>
</dbReference>
<organism evidence="3 4">
    <name type="scientific">Pseudorhizobium tarimense</name>
    <dbReference type="NCBI Taxonomy" id="1079109"/>
    <lineage>
        <taxon>Bacteria</taxon>
        <taxon>Pseudomonadati</taxon>
        <taxon>Pseudomonadota</taxon>
        <taxon>Alphaproteobacteria</taxon>
        <taxon>Hyphomicrobiales</taxon>
        <taxon>Rhizobiaceae</taxon>
        <taxon>Rhizobium/Agrobacterium group</taxon>
        <taxon>Pseudorhizobium</taxon>
    </lineage>
</organism>
<dbReference type="PROSITE" id="PS51724">
    <property type="entry name" value="SPOR"/>
    <property type="match status" value="1"/>
</dbReference>